<evidence type="ECO:0000259" key="3">
    <source>
        <dbReference type="Pfam" id="PF00890"/>
    </source>
</evidence>
<dbReference type="InterPro" id="IPR003953">
    <property type="entry name" value="FAD-dep_OxRdtase_2_FAD-bd"/>
</dbReference>
<accession>A0ABS2DVL1</accession>
<evidence type="ECO:0000313" key="4">
    <source>
        <dbReference type="EMBL" id="MBM6705374.1"/>
    </source>
</evidence>
<dbReference type="EMBL" id="JACJJC010000410">
    <property type="protein sequence ID" value="MBM6705374.1"/>
    <property type="molecule type" value="Genomic_DNA"/>
</dbReference>
<evidence type="ECO:0000313" key="5">
    <source>
        <dbReference type="Proteomes" id="UP000715095"/>
    </source>
</evidence>
<evidence type="ECO:0000256" key="2">
    <source>
        <dbReference type="ARBA" id="ARBA00023002"/>
    </source>
</evidence>
<feature type="non-terminal residue" evidence="4">
    <location>
        <position position="1"/>
    </location>
</feature>
<comment type="caution">
    <text evidence="4">The sequence shown here is derived from an EMBL/GenBank/DDBJ whole genome shotgun (WGS) entry which is preliminary data.</text>
</comment>
<dbReference type="Pfam" id="PF00890">
    <property type="entry name" value="FAD_binding_2"/>
    <property type="match status" value="1"/>
</dbReference>
<reference evidence="4 5" key="1">
    <citation type="journal article" date="2021" name="Sci. Rep.">
        <title>The distribution of antibiotic resistance genes in chicken gut microbiota commensals.</title>
        <authorList>
            <person name="Juricova H."/>
            <person name="Matiasovicova J."/>
            <person name="Kubasova T."/>
            <person name="Cejkova D."/>
            <person name="Rychlik I."/>
        </authorList>
    </citation>
    <scope>NUCLEOTIDE SEQUENCE [LARGE SCALE GENOMIC DNA]</scope>
    <source>
        <strain evidence="4 5">An829</strain>
    </source>
</reference>
<protein>
    <submittedName>
        <fullName evidence="4">FAD-binding protein</fullName>
    </submittedName>
</protein>
<dbReference type="RefSeq" id="WP_205105304.1">
    <property type="nucleotide sequence ID" value="NZ_JACJJC010000410.1"/>
</dbReference>
<keyword evidence="1" id="KW-0285">Flavoprotein</keyword>
<proteinExistence type="predicted"/>
<evidence type="ECO:0000256" key="1">
    <source>
        <dbReference type="ARBA" id="ARBA00022630"/>
    </source>
</evidence>
<feature type="non-terminal residue" evidence="4">
    <location>
        <position position="92"/>
    </location>
</feature>
<organism evidence="4 5">
    <name type="scientific">Sutterella massiliensis</name>
    <dbReference type="NCBI Taxonomy" id="1816689"/>
    <lineage>
        <taxon>Bacteria</taxon>
        <taxon>Pseudomonadati</taxon>
        <taxon>Pseudomonadota</taxon>
        <taxon>Betaproteobacteria</taxon>
        <taxon>Burkholderiales</taxon>
        <taxon>Sutterellaceae</taxon>
        <taxon>Sutterella</taxon>
    </lineage>
</organism>
<feature type="domain" description="FAD-dependent oxidoreductase 2 FAD-binding" evidence="3">
    <location>
        <begin position="26"/>
        <end position="92"/>
    </location>
</feature>
<dbReference type="Gene3D" id="3.50.50.60">
    <property type="entry name" value="FAD/NAD(P)-binding domain"/>
    <property type="match status" value="1"/>
</dbReference>
<sequence>EQPAQAIGNRKRVHYFAPGYRAGSPVAVKTLAEKAASLGVKTQMNTKLVSLVTASNDFGSRVTGAVVETSKGEKYTVRAKQGVILATGGFAN</sequence>
<keyword evidence="2" id="KW-0560">Oxidoreductase</keyword>
<dbReference type="Proteomes" id="UP000715095">
    <property type="component" value="Unassembled WGS sequence"/>
</dbReference>
<dbReference type="InterPro" id="IPR036188">
    <property type="entry name" value="FAD/NAD-bd_sf"/>
</dbReference>
<dbReference type="SUPFAM" id="SSF51905">
    <property type="entry name" value="FAD/NAD(P)-binding domain"/>
    <property type="match status" value="1"/>
</dbReference>
<gene>
    <name evidence="4" type="ORF">H6A60_12965</name>
</gene>
<name>A0ABS2DVL1_9BURK</name>
<keyword evidence="5" id="KW-1185">Reference proteome</keyword>